<organism evidence="3 5">
    <name type="scientific">Leptospira perolatii</name>
    <dbReference type="NCBI Taxonomy" id="2023191"/>
    <lineage>
        <taxon>Bacteria</taxon>
        <taxon>Pseudomonadati</taxon>
        <taxon>Spirochaetota</taxon>
        <taxon>Spirochaetia</taxon>
        <taxon>Leptospirales</taxon>
        <taxon>Leptospiraceae</taxon>
        <taxon>Leptospira</taxon>
    </lineage>
</organism>
<reference evidence="4 5" key="1">
    <citation type="submission" date="2017-07" db="EMBL/GenBank/DDBJ databases">
        <title>Leptospira spp. isolated from tropical soils.</title>
        <authorList>
            <person name="Thibeaux R."/>
            <person name="Iraola G."/>
            <person name="Ferres I."/>
            <person name="Bierque E."/>
            <person name="Girault D."/>
            <person name="Soupe-Gilbert M.-E."/>
            <person name="Picardeau M."/>
            <person name="Goarant C."/>
        </authorList>
    </citation>
    <scope>NUCLEOTIDE SEQUENCE [LARGE SCALE GENOMIC DNA]</scope>
    <source>
        <strain evidence="3 5">FH1-B-B1</strain>
        <strain evidence="2 4">FH1-B-C1</strain>
    </source>
</reference>
<dbReference type="EMBL" id="NPDZ01000001">
    <property type="protein sequence ID" value="PJZ74970.1"/>
    <property type="molecule type" value="Genomic_DNA"/>
</dbReference>
<dbReference type="OrthoDB" id="328092at2"/>
<evidence type="ECO:0000313" key="3">
    <source>
        <dbReference type="EMBL" id="PJZ74970.1"/>
    </source>
</evidence>
<evidence type="ECO:0000256" key="1">
    <source>
        <dbReference type="ARBA" id="ARBA00022737"/>
    </source>
</evidence>
<dbReference type="InterPro" id="IPR003409">
    <property type="entry name" value="MORN"/>
</dbReference>
<proteinExistence type="predicted"/>
<evidence type="ECO:0008006" key="6">
    <source>
        <dbReference type="Google" id="ProtNLM"/>
    </source>
</evidence>
<dbReference type="PANTHER" id="PTHR23084:SF263">
    <property type="entry name" value="MORN REPEAT-CONTAINING PROTEIN 1"/>
    <property type="match status" value="1"/>
</dbReference>
<keyword evidence="4" id="KW-1185">Reference proteome</keyword>
<keyword evidence="1" id="KW-0677">Repeat</keyword>
<dbReference type="RefSeq" id="WP_100712422.1">
    <property type="nucleotide sequence ID" value="NZ_NPDY01000001.1"/>
</dbReference>
<evidence type="ECO:0000313" key="2">
    <source>
        <dbReference type="EMBL" id="PJZ71436.1"/>
    </source>
</evidence>
<dbReference type="SMART" id="SM00698">
    <property type="entry name" value="MORN"/>
    <property type="match status" value="3"/>
</dbReference>
<dbReference type="Proteomes" id="UP000231990">
    <property type="component" value="Unassembled WGS sequence"/>
</dbReference>
<dbReference type="Gene3D" id="2.20.110.10">
    <property type="entry name" value="Histone H3 K4-specific methyltransferase SET7/9 N-terminal domain"/>
    <property type="match status" value="2"/>
</dbReference>
<evidence type="ECO:0000313" key="4">
    <source>
        <dbReference type="Proteomes" id="UP000231962"/>
    </source>
</evidence>
<sequence length="129" mass="14143">MVKRALLVVALLVGAASLYKYLSSNCIEGNCESGYGIKARPGSYRYEGDFKSGLAHGKGSLILESGESYEGEWAFGRKEGKGTYRYIDGSSYIGSWSNNMRNGEGTLFDSDGKVSYQGKWKDGNQMNSY</sequence>
<protein>
    <recommendedName>
        <fullName evidence="6">Membrane-binding protein</fullName>
    </recommendedName>
</protein>
<dbReference type="Proteomes" id="UP000231962">
    <property type="component" value="Unassembled WGS sequence"/>
</dbReference>
<gene>
    <name evidence="2" type="ORF">CH360_02760</name>
    <name evidence="3" type="ORF">CH373_02760</name>
</gene>
<name>A0A2M9ZSB3_9LEPT</name>
<dbReference type="AlphaFoldDB" id="A0A2M9ZSB3"/>
<dbReference type="EMBL" id="NPDY01000001">
    <property type="protein sequence ID" value="PJZ71436.1"/>
    <property type="molecule type" value="Genomic_DNA"/>
</dbReference>
<evidence type="ECO:0000313" key="5">
    <source>
        <dbReference type="Proteomes" id="UP000231990"/>
    </source>
</evidence>
<comment type="caution">
    <text evidence="3">The sequence shown here is derived from an EMBL/GenBank/DDBJ whole genome shotgun (WGS) entry which is preliminary data.</text>
</comment>
<dbReference type="SUPFAM" id="SSF82185">
    <property type="entry name" value="Histone H3 K4-specific methyltransferase SET7/9 N-terminal domain"/>
    <property type="match status" value="1"/>
</dbReference>
<dbReference type="PANTHER" id="PTHR23084">
    <property type="entry name" value="PHOSPHATIDYLINOSITOL-4-PHOSPHATE 5-KINASE RELATED"/>
    <property type="match status" value="1"/>
</dbReference>
<dbReference type="Pfam" id="PF02493">
    <property type="entry name" value="MORN"/>
    <property type="match status" value="4"/>
</dbReference>
<accession>A0A2M9ZSB3</accession>